<dbReference type="NCBIfam" id="TIGR00479">
    <property type="entry name" value="rumA"/>
    <property type="match status" value="1"/>
</dbReference>
<keyword evidence="1 9" id="KW-0004">4Fe-4S</keyword>
<evidence type="ECO:0000256" key="1">
    <source>
        <dbReference type="ARBA" id="ARBA00022485"/>
    </source>
</evidence>
<evidence type="ECO:0000256" key="9">
    <source>
        <dbReference type="HAMAP-Rule" id="MF_01010"/>
    </source>
</evidence>
<feature type="binding site" evidence="9">
    <location>
        <position position="81"/>
    </location>
    <ligand>
        <name>[4Fe-4S] cluster</name>
        <dbReference type="ChEBI" id="CHEBI:49883"/>
    </ligand>
</feature>
<dbReference type="OrthoDB" id="9804590at2"/>
<evidence type="ECO:0000259" key="12">
    <source>
        <dbReference type="PROSITE" id="PS50926"/>
    </source>
</evidence>
<dbReference type="PROSITE" id="PS01231">
    <property type="entry name" value="TRMA_2"/>
    <property type="match status" value="1"/>
</dbReference>
<feature type="binding site" evidence="9">
    <location>
        <position position="87"/>
    </location>
    <ligand>
        <name>[4Fe-4S] cluster</name>
        <dbReference type="ChEBI" id="CHEBI:49883"/>
    </ligand>
</feature>
<keyword evidence="8 9" id="KW-0411">Iron-sulfur</keyword>
<evidence type="ECO:0000256" key="6">
    <source>
        <dbReference type="ARBA" id="ARBA00022723"/>
    </source>
</evidence>
<dbReference type="Pfam" id="PF01938">
    <property type="entry name" value="TRAM"/>
    <property type="match status" value="1"/>
</dbReference>
<sequence length="441" mass="49615">MAQFFQAKKKTLTQESLTLAITGMDHQGRGVAKHHNKVCFVNGALPGETVKVKLTEDKARYSAANTIKVISASESREKPFCEHYQQCGGCQLQHLRLDQQLVEKQVAVSQLFTKFAKLDGMNWQVPLLSAPTHYRRSARLAVMYDKTAKKMRVGYRAQGSKQIVSVKQCEVLSDVYRDIFSVFDTVLNQNGELRNVSHIQLCQADKHNFVVLRHTKNISEALKNTIIELGLVHKWRVIFQGESQHIEHSHLPMPFYHLPELDLKFEFGLDNFIQVNAQVNQAMLLQAVKWLDLKGTEQVLDLFCGIGNFSLAIANYAKSVIGVEGVSSAVAIAAQNAQTNQITNAQFHCFDLTQAMQQAPWFSKDLDILVLDPSRTGAMAILEQLPLKQFKTILYVSCDPVTLARDSAIITQAAFSLEKIGLMNMFPHTGHIETMALFQRR</sequence>
<comment type="similarity">
    <text evidence="9">Belongs to the class I-like SAM-binding methyltransferase superfamily. RNA M5U methyltransferase family. RlmD subfamily.</text>
</comment>
<dbReference type="AlphaFoldDB" id="A0A0N0M0A5"/>
<dbReference type="PROSITE" id="PS01230">
    <property type="entry name" value="TRMA_1"/>
    <property type="match status" value="1"/>
</dbReference>
<feature type="domain" description="TRAM" evidence="12">
    <location>
        <begin position="10"/>
        <end position="68"/>
    </location>
</feature>
<dbReference type="InterPro" id="IPR010280">
    <property type="entry name" value="U5_MeTrfase_fam"/>
</dbReference>
<evidence type="ECO:0000313" key="13">
    <source>
        <dbReference type="EMBL" id="KPH63841.1"/>
    </source>
</evidence>
<feature type="binding site" evidence="9 10">
    <location>
        <position position="324"/>
    </location>
    <ligand>
        <name>S-adenosyl-L-methionine</name>
        <dbReference type="ChEBI" id="CHEBI:59789"/>
    </ligand>
</feature>
<dbReference type="InterPro" id="IPR030390">
    <property type="entry name" value="MeTrfase_TrmA_AS"/>
</dbReference>
<dbReference type="EC" id="2.1.1.190" evidence="9"/>
<keyword evidence="6 9" id="KW-0479">Metal-binding</keyword>
<feature type="binding site" evidence="9">
    <location>
        <position position="90"/>
    </location>
    <ligand>
        <name>[4Fe-4S] cluster</name>
        <dbReference type="ChEBI" id="CHEBI:49883"/>
    </ligand>
</feature>
<feature type="binding site" evidence="9">
    <location>
        <position position="169"/>
    </location>
    <ligand>
        <name>[4Fe-4S] cluster</name>
        <dbReference type="ChEBI" id="CHEBI:49883"/>
    </ligand>
</feature>
<dbReference type="GO" id="GO:0070041">
    <property type="term" value="F:rRNA (uridine-C5-)-methyltransferase activity"/>
    <property type="evidence" value="ECO:0007669"/>
    <property type="project" value="UniProtKB-UniRule"/>
</dbReference>
<protein>
    <recommendedName>
        <fullName evidence="9">23S rRNA (uracil(1939)-C(5))-methyltransferase RlmD</fullName>
        <ecNumber evidence="9">2.1.1.190</ecNumber>
    </recommendedName>
    <alternativeName>
        <fullName evidence="9">23S rRNA(m5U1939)-methyltransferase</fullName>
    </alternativeName>
</protein>
<dbReference type="PROSITE" id="PS51687">
    <property type="entry name" value="SAM_MT_RNA_M5U"/>
    <property type="match status" value="1"/>
</dbReference>
<dbReference type="PATRIC" id="fig|187330.3.peg.3637"/>
<name>A0A0N0M0A5_9GAMM</name>
<proteinExistence type="inferred from homology"/>
<accession>A0A0N0M0A5</accession>
<dbReference type="FunFam" id="2.40.50.140:FF:000097">
    <property type="entry name" value="23S rRNA (uracil(1939)-C(5))-methyltransferase RlmD"/>
    <property type="match status" value="1"/>
</dbReference>
<dbReference type="InterPro" id="IPR001566">
    <property type="entry name" value="23S_rRNA_MeTrfase_RlmD"/>
</dbReference>
<feature type="binding site" evidence="9 10">
    <location>
        <position position="274"/>
    </location>
    <ligand>
        <name>S-adenosyl-L-methionine</name>
        <dbReference type="ChEBI" id="CHEBI:59789"/>
    </ligand>
</feature>
<evidence type="ECO:0000313" key="14">
    <source>
        <dbReference type="Proteomes" id="UP000037848"/>
    </source>
</evidence>
<dbReference type="InterPro" id="IPR030391">
    <property type="entry name" value="MeTrfase_TrmA_CS"/>
</dbReference>
<evidence type="ECO:0000256" key="5">
    <source>
        <dbReference type="ARBA" id="ARBA00022691"/>
    </source>
</evidence>
<comment type="catalytic activity">
    <reaction evidence="9">
        <text>uridine(1939) in 23S rRNA + S-adenosyl-L-methionine = 5-methyluridine(1939) in 23S rRNA + S-adenosyl-L-homocysteine + H(+)</text>
        <dbReference type="Rhea" id="RHEA:42908"/>
        <dbReference type="Rhea" id="RHEA-COMP:10278"/>
        <dbReference type="Rhea" id="RHEA-COMP:10279"/>
        <dbReference type="ChEBI" id="CHEBI:15378"/>
        <dbReference type="ChEBI" id="CHEBI:57856"/>
        <dbReference type="ChEBI" id="CHEBI:59789"/>
        <dbReference type="ChEBI" id="CHEBI:65315"/>
        <dbReference type="ChEBI" id="CHEBI:74447"/>
        <dbReference type="EC" id="2.1.1.190"/>
    </reaction>
</comment>
<dbReference type="InterPro" id="IPR002792">
    <property type="entry name" value="TRAM_dom"/>
</dbReference>
<feature type="binding site" evidence="9">
    <location>
        <position position="351"/>
    </location>
    <ligand>
        <name>S-adenosyl-L-methionine</name>
        <dbReference type="ChEBI" id="CHEBI:59789"/>
    </ligand>
</feature>
<dbReference type="GO" id="GO:0005506">
    <property type="term" value="F:iron ion binding"/>
    <property type="evidence" value="ECO:0007669"/>
    <property type="project" value="UniProtKB-UniRule"/>
</dbReference>
<evidence type="ECO:0000256" key="2">
    <source>
        <dbReference type="ARBA" id="ARBA00022552"/>
    </source>
</evidence>
<evidence type="ECO:0000256" key="11">
    <source>
        <dbReference type="PROSITE-ProRule" id="PRU10015"/>
    </source>
</evidence>
<dbReference type="NCBIfam" id="NF009639">
    <property type="entry name" value="PRK13168.1"/>
    <property type="match status" value="1"/>
</dbReference>
<dbReference type="Gene3D" id="3.40.50.150">
    <property type="entry name" value="Vaccinia Virus protein VP39"/>
    <property type="match status" value="1"/>
</dbReference>
<dbReference type="GO" id="GO:0051539">
    <property type="term" value="F:4 iron, 4 sulfur cluster binding"/>
    <property type="evidence" value="ECO:0007669"/>
    <property type="project" value="UniProtKB-KW"/>
</dbReference>
<dbReference type="RefSeq" id="WP_054453820.1">
    <property type="nucleotide sequence ID" value="NZ_LHPH01000007.1"/>
</dbReference>
<feature type="active site" evidence="11">
    <location>
        <position position="398"/>
    </location>
</feature>
<keyword evidence="4 9" id="KW-0808">Transferase</keyword>
<dbReference type="Gene3D" id="2.40.50.1070">
    <property type="match status" value="1"/>
</dbReference>
<feature type="binding site" evidence="9">
    <location>
        <position position="308"/>
    </location>
    <ligand>
        <name>S-adenosyl-L-methionine</name>
        <dbReference type="ChEBI" id="CHEBI:59789"/>
    </ligand>
</feature>
<feature type="binding site" evidence="9 10">
    <location>
        <position position="303"/>
    </location>
    <ligand>
        <name>S-adenosyl-L-methionine</name>
        <dbReference type="ChEBI" id="CHEBI:59789"/>
    </ligand>
</feature>
<dbReference type="InterPro" id="IPR012340">
    <property type="entry name" value="NA-bd_OB-fold"/>
</dbReference>
<dbReference type="PANTHER" id="PTHR11061:SF49">
    <property type="entry name" value="23S RRNA (URACIL(1939)-C(5))-METHYLTRANSFERASE RLMD"/>
    <property type="match status" value="1"/>
</dbReference>
<dbReference type="SUPFAM" id="SSF50249">
    <property type="entry name" value="Nucleic acid-binding proteins"/>
    <property type="match status" value="1"/>
</dbReference>
<evidence type="ECO:0000256" key="3">
    <source>
        <dbReference type="ARBA" id="ARBA00022603"/>
    </source>
</evidence>
<dbReference type="HAMAP" id="MF_01010">
    <property type="entry name" value="23SrRNA_methyltr_RlmD"/>
    <property type="match status" value="1"/>
</dbReference>
<comment type="function">
    <text evidence="9">Catalyzes the formation of 5-methyl-uridine at position 1939 (m5U1939) in 23S rRNA.</text>
</comment>
<dbReference type="InterPro" id="IPR029063">
    <property type="entry name" value="SAM-dependent_MTases_sf"/>
</dbReference>
<evidence type="ECO:0000256" key="7">
    <source>
        <dbReference type="ARBA" id="ARBA00023004"/>
    </source>
</evidence>
<keyword evidence="2 9" id="KW-0698">rRNA processing</keyword>
<evidence type="ECO:0000256" key="4">
    <source>
        <dbReference type="ARBA" id="ARBA00022679"/>
    </source>
</evidence>
<dbReference type="PANTHER" id="PTHR11061">
    <property type="entry name" value="RNA M5U METHYLTRANSFERASE"/>
    <property type="match status" value="1"/>
</dbReference>
<evidence type="ECO:0000256" key="10">
    <source>
        <dbReference type="PROSITE-ProRule" id="PRU01024"/>
    </source>
</evidence>
<evidence type="ECO:0000256" key="8">
    <source>
        <dbReference type="ARBA" id="ARBA00023014"/>
    </source>
</evidence>
<dbReference type="Proteomes" id="UP000037848">
    <property type="component" value="Unassembled WGS sequence"/>
</dbReference>
<dbReference type="STRING" id="187330.AMS58_02300"/>
<dbReference type="EMBL" id="LHPH01000007">
    <property type="protein sequence ID" value="KPH63841.1"/>
    <property type="molecule type" value="Genomic_DNA"/>
</dbReference>
<dbReference type="GO" id="GO:0003723">
    <property type="term" value="F:RNA binding"/>
    <property type="evidence" value="ECO:0007669"/>
    <property type="project" value="InterPro"/>
</dbReference>
<dbReference type="SUPFAM" id="SSF53335">
    <property type="entry name" value="S-adenosyl-L-methionine-dependent methyltransferases"/>
    <property type="match status" value="1"/>
</dbReference>
<dbReference type="Pfam" id="PF05958">
    <property type="entry name" value="tRNA_U5-meth_tr"/>
    <property type="match status" value="1"/>
</dbReference>
<dbReference type="GO" id="GO:0070475">
    <property type="term" value="P:rRNA base methylation"/>
    <property type="evidence" value="ECO:0007669"/>
    <property type="project" value="TreeGrafter"/>
</dbReference>
<keyword evidence="3 9" id="KW-0489">Methyltransferase</keyword>
<keyword evidence="7 9" id="KW-0408">Iron</keyword>
<gene>
    <name evidence="9" type="primary">rlmD</name>
    <name evidence="13" type="ORF">ADS77_07985</name>
</gene>
<feature type="binding site" evidence="9 10">
    <location>
        <position position="372"/>
    </location>
    <ligand>
        <name>S-adenosyl-L-methionine</name>
        <dbReference type="ChEBI" id="CHEBI:59789"/>
    </ligand>
</feature>
<keyword evidence="5 9" id="KW-0949">S-adenosyl-L-methionine</keyword>
<comment type="caution">
    <text evidence="13">The sequence shown here is derived from an EMBL/GenBank/DDBJ whole genome shotgun (WGS) entry which is preliminary data.</text>
</comment>
<feature type="active site" description="Nucleophile" evidence="9 10">
    <location>
        <position position="398"/>
    </location>
</feature>
<dbReference type="PROSITE" id="PS50926">
    <property type="entry name" value="TRAM"/>
    <property type="match status" value="1"/>
</dbReference>
<dbReference type="Gene3D" id="2.40.50.140">
    <property type="entry name" value="Nucleic acid-binding proteins"/>
    <property type="match status" value="1"/>
</dbReference>
<dbReference type="CDD" id="cd02440">
    <property type="entry name" value="AdoMet_MTases"/>
    <property type="match status" value="1"/>
</dbReference>
<keyword evidence="14" id="KW-1185">Reference proteome</keyword>
<reference evidence="13 14" key="1">
    <citation type="submission" date="2015-08" db="EMBL/GenBank/DDBJ databases">
        <title>Draft Genome Sequence of Pseudoalteromonas porphyrae UCD-SED14.</title>
        <authorList>
            <person name="Coil D.A."/>
            <person name="Jospin G."/>
            <person name="Lee R.D."/>
            <person name="Eisen J.A."/>
        </authorList>
    </citation>
    <scope>NUCLEOTIDE SEQUENCE [LARGE SCALE GENOMIC DNA]</scope>
    <source>
        <strain evidence="13 14">UCD-SED14</strain>
    </source>
</reference>
<organism evidence="13 14">
    <name type="scientific">Pseudoalteromonas porphyrae</name>
    <dbReference type="NCBI Taxonomy" id="187330"/>
    <lineage>
        <taxon>Bacteria</taxon>
        <taxon>Pseudomonadati</taxon>
        <taxon>Pseudomonadota</taxon>
        <taxon>Gammaproteobacteria</taxon>
        <taxon>Alteromonadales</taxon>
        <taxon>Pseudoalteromonadaceae</taxon>
        <taxon>Pseudoalteromonas</taxon>
    </lineage>
</organism>